<dbReference type="Proteomes" id="UP001234581">
    <property type="component" value="Unassembled WGS sequence"/>
</dbReference>
<feature type="compositionally biased region" description="Gly residues" evidence="5">
    <location>
        <begin position="28"/>
        <end position="38"/>
    </location>
</feature>
<comment type="similarity">
    <text evidence="2 4">Belongs to the ATPase inhibitor family.</text>
</comment>
<dbReference type="RefSeq" id="XP_058338555.1">
    <property type="nucleotide sequence ID" value="XM_058490657.1"/>
</dbReference>
<protein>
    <recommendedName>
        <fullName evidence="4">ATPase inhibitor, mitochondrial</fullName>
    </recommendedName>
</protein>
<dbReference type="EMBL" id="JARTCD010000074">
    <property type="protein sequence ID" value="KAJ8653641.1"/>
    <property type="molecule type" value="Genomic_DNA"/>
</dbReference>
<sequence>MQRITRSIIINRPLFSNLTTRRFYSDGPFGGSSNGGAGATASSRDWGEKERAIEGQWARINDQQKLNMLRETIEKQKIATGEMRKDIEDLKEILDLKKKNQ</sequence>
<evidence type="ECO:0000256" key="5">
    <source>
        <dbReference type="SAM" id="MobiDB-lite"/>
    </source>
</evidence>
<reference evidence="6 7" key="1">
    <citation type="submission" date="2023-03" db="EMBL/GenBank/DDBJ databases">
        <title>Genome sequence of Lichtheimia ornata CBS 291.66.</title>
        <authorList>
            <person name="Mohabir J.T."/>
            <person name="Shea T.P."/>
            <person name="Kurbessoian T."/>
            <person name="Berby B."/>
            <person name="Fontaine J."/>
            <person name="Livny J."/>
            <person name="Gnirke A."/>
            <person name="Stajich J.E."/>
            <person name="Cuomo C.A."/>
        </authorList>
    </citation>
    <scope>NUCLEOTIDE SEQUENCE [LARGE SCALE GENOMIC DNA]</scope>
    <source>
        <strain evidence="6">CBS 291.66</strain>
    </source>
</reference>
<dbReference type="GO" id="GO:0042030">
    <property type="term" value="F:ATPase inhibitor activity"/>
    <property type="evidence" value="ECO:0007669"/>
    <property type="project" value="InterPro"/>
</dbReference>
<evidence type="ECO:0000256" key="1">
    <source>
        <dbReference type="ARBA" id="ARBA00004173"/>
    </source>
</evidence>
<proteinExistence type="inferred from homology"/>
<comment type="subcellular location">
    <subcellularLocation>
        <location evidence="1">Mitochondrion</location>
    </subcellularLocation>
</comment>
<dbReference type="Pfam" id="PF04568">
    <property type="entry name" value="IATP"/>
    <property type="match status" value="1"/>
</dbReference>
<evidence type="ECO:0000256" key="2">
    <source>
        <dbReference type="ARBA" id="ARBA00010901"/>
    </source>
</evidence>
<gene>
    <name evidence="6" type="ORF">O0I10_010678</name>
</gene>
<evidence type="ECO:0000256" key="4">
    <source>
        <dbReference type="RuleBase" id="RU368087"/>
    </source>
</evidence>
<comment type="caution">
    <text evidence="6">The sequence shown here is derived from an EMBL/GenBank/DDBJ whole genome shotgun (WGS) entry which is preliminary data.</text>
</comment>
<evidence type="ECO:0000313" key="7">
    <source>
        <dbReference type="Proteomes" id="UP001234581"/>
    </source>
</evidence>
<organism evidence="6 7">
    <name type="scientific">Lichtheimia ornata</name>
    <dbReference type="NCBI Taxonomy" id="688661"/>
    <lineage>
        <taxon>Eukaryota</taxon>
        <taxon>Fungi</taxon>
        <taxon>Fungi incertae sedis</taxon>
        <taxon>Mucoromycota</taxon>
        <taxon>Mucoromycotina</taxon>
        <taxon>Mucoromycetes</taxon>
        <taxon>Mucorales</taxon>
        <taxon>Lichtheimiaceae</taxon>
        <taxon>Lichtheimia</taxon>
    </lineage>
</organism>
<comment type="function">
    <text evidence="4">Inhibits the enzyme activity of ATPase.</text>
</comment>
<name>A0AAD7UV49_9FUNG</name>
<accession>A0AAD7UV49</accession>
<keyword evidence="3" id="KW-0496">Mitochondrion</keyword>
<dbReference type="AlphaFoldDB" id="A0AAD7UV49"/>
<dbReference type="GO" id="GO:0005739">
    <property type="term" value="C:mitochondrion"/>
    <property type="evidence" value="ECO:0007669"/>
    <property type="project" value="UniProtKB-SubCell"/>
</dbReference>
<keyword evidence="7" id="KW-1185">Reference proteome</keyword>
<feature type="region of interest" description="Disordered" evidence="5">
    <location>
        <begin position="26"/>
        <end position="49"/>
    </location>
</feature>
<evidence type="ECO:0000256" key="3">
    <source>
        <dbReference type="ARBA" id="ARBA00023128"/>
    </source>
</evidence>
<dbReference type="InterPro" id="IPR007648">
    <property type="entry name" value="ATPase_inhibitor_mt"/>
</dbReference>
<evidence type="ECO:0000313" key="6">
    <source>
        <dbReference type="EMBL" id="KAJ8653641.1"/>
    </source>
</evidence>
<dbReference type="GeneID" id="83218081"/>